<dbReference type="InterPro" id="IPR001584">
    <property type="entry name" value="Integrase_cat-core"/>
</dbReference>
<dbReference type="FunFam" id="3.30.420.10:FF:000032">
    <property type="entry name" value="Retrovirus-related Pol polyprotein from transposon 297-like Protein"/>
    <property type="match status" value="1"/>
</dbReference>
<dbReference type="SUPFAM" id="SSF53098">
    <property type="entry name" value="Ribonuclease H-like"/>
    <property type="match status" value="1"/>
</dbReference>
<dbReference type="Gene3D" id="3.30.420.10">
    <property type="entry name" value="Ribonuclease H-like superfamily/Ribonuclease H"/>
    <property type="match status" value="1"/>
</dbReference>
<dbReference type="PANTHER" id="PTHR48475">
    <property type="entry name" value="RIBONUCLEASE H"/>
    <property type="match status" value="1"/>
</dbReference>
<evidence type="ECO:0000313" key="2">
    <source>
        <dbReference type="EMBL" id="PKU59366.1"/>
    </source>
</evidence>
<dbReference type="PANTHER" id="PTHR48475:SF2">
    <property type="entry name" value="RIBONUCLEASE H"/>
    <property type="match status" value="1"/>
</dbReference>
<proteinExistence type="predicted"/>
<feature type="domain" description="Integrase catalytic" evidence="1">
    <location>
        <begin position="104"/>
        <end position="263"/>
    </location>
</feature>
<sequence>MAVRLRRQAANFTIINGELYKRSFTGPYLKCLPPSEANYALREVHSGICGEHLGGRALAQKVLRQGFYWPTIKQDALELVRKCNSCQLHANLTHLPVVEILTLQSPWPFAQWGIDIMGPFPMATRQRKFIILAVDYFTKWVEAEPIAKITEANAKQFMWKNIICRFGIPAKVITDNGTQFTGRVFTTFCKDLHIHLVHTAVAHPQTNGQTEVTNRTILRGLNARLEKVGGQWADELPNVLWAYRTTTRTPTGETPYNLCFGTEVVIPVDIGVPSHRVQRVARHYNRRMKPRHISVGNLVLRSIEAAGKGPQRNKLSPLWEGPYLVAAMVKLWTFKLKDAEGKMLPRTWNIENLRKYYQ</sequence>
<dbReference type="InterPro" id="IPR041588">
    <property type="entry name" value="Integrase_H2C2"/>
</dbReference>
<dbReference type="InterPro" id="IPR012337">
    <property type="entry name" value="RNaseH-like_sf"/>
</dbReference>
<dbReference type="AlphaFoldDB" id="A0A2I0V7I7"/>
<accession>A0A2I0V7I7</accession>
<dbReference type="Pfam" id="PF00665">
    <property type="entry name" value="rve"/>
    <property type="match status" value="1"/>
</dbReference>
<keyword evidence="3" id="KW-1185">Reference proteome</keyword>
<dbReference type="GO" id="GO:0003676">
    <property type="term" value="F:nucleic acid binding"/>
    <property type="evidence" value="ECO:0007669"/>
    <property type="project" value="InterPro"/>
</dbReference>
<dbReference type="EMBL" id="KZ505500">
    <property type="protein sequence ID" value="PKU59366.1"/>
    <property type="molecule type" value="Genomic_DNA"/>
</dbReference>
<dbReference type="Pfam" id="PF17921">
    <property type="entry name" value="Integrase_H2C2"/>
    <property type="match status" value="1"/>
</dbReference>
<dbReference type="InterPro" id="IPR036397">
    <property type="entry name" value="RNaseH_sf"/>
</dbReference>
<name>A0A2I0V7I7_9ASPA</name>
<reference evidence="2 3" key="1">
    <citation type="journal article" date="2016" name="Sci. Rep.">
        <title>The Dendrobium catenatum Lindl. genome sequence provides insights into polysaccharide synthase, floral development and adaptive evolution.</title>
        <authorList>
            <person name="Zhang G.Q."/>
            <person name="Xu Q."/>
            <person name="Bian C."/>
            <person name="Tsai W.C."/>
            <person name="Yeh C.M."/>
            <person name="Liu K.W."/>
            <person name="Yoshida K."/>
            <person name="Zhang L.S."/>
            <person name="Chang S.B."/>
            <person name="Chen F."/>
            <person name="Shi Y."/>
            <person name="Su Y.Y."/>
            <person name="Zhang Y.Q."/>
            <person name="Chen L.J."/>
            <person name="Yin Y."/>
            <person name="Lin M."/>
            <person name="Huang H."/>
            <person name="Deng H."/>
            <person name="Wang Z.W."/>
            <person name="Zhu S.L."/>
            <person name="Zhao X."/>
            <person name="Deng C."/>
            <person name="Niu S.C."/>
            <person name="Huang J."/>
            <person name="Wang M."/>
            <person name="Liu G.H."/>
            <person name="Yang H.J."/>
            <person name="Xiao X.J."/>
            <person name="Hsiao Y.Y."/>
            <person name="Wu W.L."/>
            <person name="Chen Y.Y."/>
            <person name="Mitsuda N."/>
            <person name="Ohme-Takagi M."/>
            <person name="Luo Y.B."/>
            <person name="Van de Peer Y."/>
            <person name="Liu Z.J."/>
        </authorList>
    </citation>
    <scope>NUCLEOTIDE SEQUENCE [LARGE SCALE GENOMIC DNA]</scope>
    <source>
        <tissue evidence="2">The whole plant</tissue>
    </source>
</reference>
<dbReference type="GO" id="GO:0015074">
    <property type="term" value="P:DNA integration"/>
    <property type="evidence" value="ECO:0007669"/>
    <property type="project" value="InterPro"/>
</dbReference>
<evidence type="ECO:0000259" key="1">
    <source>
        <dbReference type="PROSITE" id="PS50994"/>
    </source>
</evidence>
<protein>
    <recommendedName>
        <fullName evidence="1">Integrase catalytic domain-containing protein</fullName>
    </recommendedName>
</protein>
<evidence type="ECO:0000313" key="3">
    <source>
        <dbReference type="Proteomes" id="UP000233837"/>
    </source>
</evidence>
<dbReference type="Proteomes" id="UP000233837">
    <property type="component" value="Unassembled WGS sequence"/>
</dbReference>
<reference evidence="2 3" key="2">
    <citation type="journal article" date="2017" name="Nature">
        <title>The Apostasia genome and the evolution of orchids.</title>
        <authorList>
            <person name="Zhang G.Q."/>
            <person name="Liu K.W."/>
            <person name="Li Z."/>
            <person name="Lohaus R."/>
            <person name="Hsiao Y.Y."/>
            <person name="Niu S.C."/>
            <person name="Wang J.Y."/>
            <person name="Lin Y.C."/>
            <person name="Xu Q."/>
            <person name="Chen L.J."/>
            <person name="Yoshida K."/>
            <person name="Fujiwara S."/>
            <person name="Wang Z.W."/>
            <person name="Zhang Y.Q."/>
            <person name="Mitsuda N."/>
            <person name="Wang M."/>
            <person name="Liu G.H."/>
            <person name="Pecoraro L."/>
            <person name="Huang H.X."/>
            <person name="Xiao X.J."/>
            <person name="Lin M."/>
            <person name="Wu X.Y."/>
            <person name="Wu W.L."/>
            <person name="Chen Y.Y."/>
            <person name="Chang S.B."/>
            <person name="Sakamoto S."/>
            <person name="Ohme-Takagi M."/>
            <person name="Yagi M."/>
            <person name="Zeng S.J."/>
            <person name="Shen C.Y."/>
            <person name="Yeh C.M."/>
            <person name="Luo Y.B."/>
            <person name="Tsai W.C."/>
            <person name="Van de Peer Y."/>
            <person name="Liu Z.J."/>
        </authorList>
    </citation>
    <scope>NUCLEOTIDE SEQUENCE [LARGE SCALE GENOMIC DNA]</scope>
    <source>
        <tissue evidence="2">The whole plant</tissue>
    </source>
</reference>
<organism evidence="2 3">
    <name type="scientific">Dendrobium catenatum</name>
    <dbReference type="NCBI Taxonomy" id="906689"/>
    <lineage>
        <taxon>Eukaryota</taxon>
        <taxon>Viridiplantae</taxon>
        <taxon>Streptophyta</taxon>
        <taxon>Embryophyta</taxon>
        <taxon>Tracheophyta</taxon>
        <taxon>Spermatophyta</taxon>
        <taxon>Magnoliopsida</taxon>
        <taxon>Liliopsida</taxon>
        <taxon>Asparagales</taxon>
        <taxon>Orchidaceae</taxon>
        <taxon>Epidendroideae</taxon>
        <taxon>Malaxideae</taxon>
        <taxon>Dendrobiinae</taxon>
        <taxon>Dendrobium</taxon>
    </lineage>
</organism>
<dbReference type="Gene3D" id="1.10.340.70">
    <property type="match status" value="1"/>
</dbReference>
<dbReference type="PROSITE" id="PS50994">
    <property type="entry name" value="INTEGRASE"/>
    <property type="match status" value="1"/>
</dbReference>
<gene>
    <name evidence="2" type="ORF">MA16_Dca028130</name>
</gene>